<proteinExistence type="predicted"/>
<organism evidence="2 3">
    <name type="scientific">Theileria parva</name>
    <name type="common">East coast fever infection agent</name>
    <dbReference type="NCBI Taxonomy" id="5875"/>
    <lineage>
        <taxon>Eukaryota</taxon>
        <taxon>Sar</taxon>
        <taxon>Alveolata</taxon>
        <taxon>Apicomplexa</taxon>
        <taxon>Aconoidasida</taxon>
        <taxon>Piroplasmida</taxon>
        <taxon>Theileriidae</taxon>
        <taxon>Theileria</taxon>
    </lineage>
</organism>
<dbReference type="GO" id="GO:0005085">
    <property type="term" value="F:guanyl-nucleotide exchange factor activity"/>
    <property type="evidence" value="ECO:0007669"/>
    <property type="project" value="TreeGrafter"/>
</dbReference>
<dbReference type="Proteomes" id="UP000001949">
    <property type="component" value="Unassembled WGS sequence"/>
</dbReference>
<dbReference type="KEGG" id="tpv:TP02_0405"/>
<comment type="caution">
    <text evidence="2">The sequence shown here is derived from an EMBL/GenBank/DDBJ whole genome shotgun (WGS) entry which is preliminary data.</text>
</comment>
<accession>Q4N585</accession>
<dbReference type="InterPro" id="IPR000408">
    <property type="entry name" value="Reg_chr_condens"/>
</dbReference>
<keyword evidence="3" id="KW-1185">Reference proteome</keyword>
<dbReference type="Gene3D" id="1.20.5.190">
    <property type="match status" value="1"/>
</dbReference>
<evidence type="ECO:0000256" key="1">
    <source>
        <dbReference type="PROSITE-ProRule" id="PRU00235"/>
    </source>
</evidence>
<evidence type="ECO:0000313" key="2">
    <source>
        <dbReference type="EMBL" id="EAN32688.1"/>
    </source>
</evidence>
<dbReference type="VEuPathDB" id="PiroplasmaDB:TpMuguga_02g00405"/>
<dbReference type="SUPFAM" id="SSF52540">
    <property type="entry name" value="P-loop containing nucleoside triphosphate hydrolases"/>
    <property type="match status" value="1"/>
</dbReference>
<dbReference type="PANTHER" id="PTHR45982:SF1">
    <property type="entry name" value="REGULATOR OF CHROMOSOME CONDENSATION"/>
    <property type="match status" value="1"/>
</dbReference>
<dbReference type="Pfam" id="PF00612">
    <property type="entry name" value="IQ"/>
    <property type="match status" value="3"/>
</dbReference>
<dbReference type="Gene3D" id="2.130.10.30">
    <property type="entry name" value="Regulator of chromosome condensation 1/beta-lactamase-inhibitor protein II"/>
    <property type="match status" value="1"/>
</dbReference>
<sequence length="1552" mass="176914">MCLGSKILPTRLFQTSSFSDVTLEKSLTKPQISYSNTRNVLSGNLEDLLYVDELSDEEAVVCLLRRFLRQKYFTYFGKVLFFLLPDRSVIPGGVHSADVLSNPAQFLYSESHECHLFSFLKQLFTNFMTPGGGVSVFFYGQNGQFSMNKSLLFLLQMAQTRGVRVTNLFTLYICNQGAGELFGRICDVLKLLESWSDYTNDLGNSSQMTIYKINFTENGLNSVNFIPNFASDFSTVVLSGGFPGNLRFPGNWRFPSIFYGLLYSMLKGKNLHWITQTLTTQHVKQLLNSIPKHQTQDPFRHIHSFSQVMEMLMRIGLTVDETREINKVLISIVLFHQMAKTDTANSLTEWIELLCDVLEIGLMKELNVNLKSNDIVFKAELKKNLSPQLFSTVPSALYLRIKHLLYTKINQFLILTGGPGTVNPITRSILMCNSTVEHAGSEDNFSSRVSEELFLNLFYQLVEKTLDSSIPSEIAQKNKLIVQNLTGPTGILTQLTAHAIKLYNQQDTEHNINSSTLHSLGLHHEIDDIINLESKLHTINPILRKLLKYSKNQVLNFVLFTNNSLHHIITQPALALSFHSQLQSNEAVDWYFICCDTVKDLEFDESVDKLLNFYTNHIPILDICNMQRSGNMASYELEQYCSYYFSLLYTLTNANFHANLKLLNAEQSVRLLFKLLSVGDAMYKIEGNILTIKRTLQVKMLSLLNDYVKKNLKVAVTLQNWYKSRRNTGIKRGLVNKITRLQSLIRMNLIKKNIKLQNQAKIITNQLISNMLLSLLYYSVCYTILCCCSCTCVLRCYVYKWLCDCDSKTLDLLRPEEKRFHELEFEYLQNAAAKYIQAVWRGAIIRKKYSTFRKQRFEDFALTLVQSFIRRILSCYELLNVRNVKYTSCVMIQSYFRGYLTRKRYHKLQSLKLILLPVLLKGTRICGMNEQVNFIKLYKDHNSMSLQMKRLISVQTNLPFGFLKVQNLVRMHFIRKQFITLKRTLELVYSVAMTKCARIEYLEKVKSAVKIQRWWRLIPKDSIPRLSTGSLYYLNLREKNTVRLLSSELAELGTVIYSCNVTADVRRVYLNTWAMVPLTLIKALRLMQKSATDLNYTQMRPIESIQFAIGASHSLILIQTQNGSCVYSWGWNDKGQLGRKSLYPLKSSDNDFLITNPLQFHNSSATFNTMETFNTVGNSVETLNTMGNTVENTMENSVEPVKAVGNGELEDYPLYSVMEENVLIVSIVCGDDYSLALSDVGVLYSWGDNSVGQCGLGPRYLKIYQPAKLDLVGVTSICAASYHSVVVANEEFYTFGKAFGRDIFRPVPLRKLVNLHNQTIKNAICAGNLTLFYTKQMDYVLHIHNNQVSNSKNKHISSTSNTTNSNTVNPVNGVMYSYPGSIVCLSTNGRIICGMIEVKDELKVYLMGYVRCIPMEKSVGTKTLFVGAFRDKFEKKTKPKSVLNVHTGAGMSCYLPAPAEILLPRVPNQILCDGEQVIFITNSAVYGARLFSLVVDSPEDYDVRDNSTVEIRPGANVKLDPALYQFTHPHNKKMKLHTAFNTLSHSILYATK</sequence>
<evidence type="ECO:0000313" key="3">
    <source>
        <dbReference type="Proteomes" id="UP000001949"/>
    </source>
</evidence>
<dbReference type="PROSITE" id="PS50096">
    <property type="entry name" value="IQ"/>
    <property type="match status" value="2"/>
</dbReference>
<dbReference type="GO" id="GO:0005737">
    <property type="term" value="C:cytoplasm"/>
    <property type="evidence" value="ECO:0007669"/>
    <property type="project" value="TreeGrafter"/>
</dbReference>
<dbReference type="PROSITE" id="PS50012">
    <property type="entry name" value="RCC1_3"/>
    <property type="match status" value="1"/>
</dbReference>
<dbReference type="EMBL" id="AAGK01000002">
    <property type="protein sequence ID" value="EAN32688.1"/>
    <property type="molecule type" value="Genomic_DNA"/>
</dbReference>
<gene>
    <name evidence="2" type="ordered locus">TP02_0405</name>
</gene>
<dbReference type="InterPro" id="IPR027417">
    <property type="entry name" value="P-loop_NTPase"/>
</dbReference>
<dbReference type="SUPFAM" id="SSF50985">
    <property type="entry name" value="RCC1/BLIP-II"/>
    <property type="match status" value="1"/>
</dbReference>
<dbReference type="InterPro" id="IPR000048">
    <property type="entry name" value="IQ_motif_EF-hand-BS"/>
</dbReference>
<name>Q4N585_THEPA</name>
<dbReference type="eggNOG" id="KOG0941">
    <property type="taxonomic scope" value="Eukaryota"/>
</dbReference>
<feature type="repeat" description="RCC1" evidence="1">
    <location>
        <begin position="1241"/>
        <end position="1290"/>
    </location>
</feature>
<dbReference type="InParanoid" id="Q4N585"/>
<dbReference type="SMART" id="SM00015">
    <property type="entry name" value="IQ"/>
    <property type="match status" value="4"/>
</dbReference>
<dbReference type="Pfam" id="PF13540">
    <property type="entry name" value="RCC1_2"/>
    <property type="match status" value="1"/>
</dbReference>
<dbReference type="InterPro" id="IPR009091">
    <property type="entry name" value="RCC1/BLIP-II"/>
</dbReference>
<dbReference type="PANTHER" id="PTHR45982">
    <property type="entry name" value="REGULATOR OF CHROMOSOME CONDENSATION"/>
    <property type="match status" value="1"/>
</dbReference>
<reference evidence="2 3" key="1">
    <citation type="journal article" date="2005" name="Science">
        <title>Genome sequence of Theileria parva, a bovine pathogen that transforms lymphocytes.</title>
        <authorList>
            <person name="Gardner M.J."/>
            <person name="Bishop R."/>
            <person name="Shah T."/>
            <person name="de Villiers E.P."/>
            <person name="Carlton J.M."/>
            <person name="Hall N."/>
            <person name="Ren Q."/>
            <person name="Paulsen I.T."/>
            <person name="Pain A."/>
            <person name="Berriman M."/>
            <person name="Wilson R.J.M."/>
            <person name="Sato S."/>
            <person name="Ralph S.A."/>
            <person name="Mann D.J."/>
            <person name="Xiong Z."/>
            <person name="Shallom S.J."/>
            <person name="Weidman J."/>
            <person name="Jiang L."/>
            <person name="Lynn J."/>
            <person name="Weaver B."/>
            <person name="Shoaibi A."/>
            <person name="Domingo A.R."/>
            <person name="Wasawo D."/>
            <person name="Crabtree J."/>
            <person name="Wortman J.R."/>
            <person name="Haas B."/>
            <person name="Angiuoli S.V."/>
            <person name="Creasy T.H."/>
            <person name="Lu C."/>
            <person name="Suh B."/>
            <person name="Silva J.C."/>
            <person name="Utterback T.R."/>
            <person name="Feldblyum T.V."/>
            <person name="Pertea M."/>
            <person name="Allen J."/>
            <person name="Nierman W.C."/>
            <person name="Taracha E.L.N."/>
            <person name="Salzberg S.L."/>
            <person name="White O.R."/>
            <person name="Fitzhugh H.A."/>
            <person name="Morzaria S."/>
            <person name="Venter J.C."/>
            <person name="Fraser C.M."/>
            <person name="Nene V."/>
        </authorList>
    </citation>
    <scope>NUCLEOTIDE SEQUENCE [LARGE SCALE GENOMIC DNA]</scope>
    <source>
        <strain evidence="2 3">Muguga</strain>
    </source>
</reference>
<dbReference type="OMA" id="TNGRMIC"/>
<dbReference type="STRING" id="5875.Q4N585"/>
<protein>
    <submittedName>
        <fullName evidence="2">Uncharacterized protein</fullName>
    </submittedName>
</protein>
<dbReference type="InterPro" id="IPR051553">
    <property type="entry name" value="Ran_GTPase-activating"/>
</dbReference>